<comment type="similarity">
    <text evidence="1">Belongs to the colicin/pyosin nuclease family.</text>
</comment>
<evidence type="ECO:0000256" key="1">
    <source>
        <dbReference type="ARBA" id="ARBA00006811"/>
    </source>
</evidence>
<reference evidence="8 9" key="1">
    <citation type="submission" date="2016-12" db="EMBL/GenBank/DDBJ databases">
        <authorList>
            <person name="Song W.-J."/>
            <person name="Kurnit D.M."/>
        </authorList>
    </citation>
    <scope>NUCLEOTIDE SEQUENCE [LARGE SCALE GENOMIC DNA]</scope>
    <source>
        <strain evidence="8 9">CECT 9026</strain>
    </source>
</reference>
<dbReference type="InterPro" id="IPR003615">
    <property type="entry name" value="HNH_nuc"/>
</dbReference>
<evidence type="ECO:0000256" key="7">
    <source>
        <dbReference type="ARBA" id="ARBA00023048"/>
    </source>
</evidence>
<keyword evidence="2" id="KW-0929">Antimicrobial</keyword>
<dbReference type="Gene3D" id="3.90.540.10">
    <property type="entry name" value="Colicin/pyocin, DNase domain"/>
    <property type="match status" value="1"/>
</dbReference>
<dbReference type="PRINTS" id="PR01300">
    <property type="entry name" value="PYOCINKILLER"/>
</dbReference>
<name>A0A1N6M785_9VIBR</name>
<dbReference type="GO" id="GO:0005102">
    <property type="term" value="F:signaling receptor binding"/>
    <property type="evidence" value="ECO:0007669"/>
    <property type="project" value="InterPro"/>
</dbReference>
<accession>A0A1N6M785</accession>
<dbReference type="Proteomes" id="UP000184774">
    <property type="component" value="Unassembled WGS sequence"/>
</dbReference>
<protein>
    <submittedName>
        <fullName evidence="8">Colicin-E2</fullName>
        <ecNumber evidence="8">3.1.-.-</ecNumber>
    </submittedName>
</protein>
<keyword evidence="5 8" id="KW-0378">Hydrolase</keyword>
<dbReference type="EMBL" id="FSSB01000018">
    <property type="protein sequence ID" value="SIO95217.1"/>
    <property type="molecule type" value="Genomic_DNA"/>
</dbReference>
<gene>
    <name evidence="8" type="primary">col_1</name>
    <name evidence="8" type="ORF">VSP9026_02958</name>
</gene>
<dbReference type="Pfam" id="PF21431">
    <property type="entry name" value="Col-Pyo_DNase"/>
    <property type="match status" value="1"/>
</dbReference>
<evidence type="ECO:0000313" key="9">
    <source>
        <dbReference type="Proteomes" id="UP000184774"/>
    </source>
</evidence>
<keyword evidence="4" id="KW-0255">Endonuclease</keyword>
<evidence type="ECO:0000256" key="2">
    <source>
        <dbReference type="ARBA" id="ARBA00022529"/>
    </source>
</evidence>
<dbReference type="InterPro" id="IPR037146">
    <property type="entry name" value="Colicin/pyocin_DNase_dom_sf"/>
</dbReference>
<dbReference type="InterPro" id="IPR003060">
    <property type="entry name" value="Pyocin_killer"/>
</dbReference>
<keyword evidence="7" id="KW-0078">Bacteriocin</keyword>
<dbReference type="SUPFAM" id="SSF54060">
    <property type="entry name" value="His-Me finger endonucleases"/>
    <property type="match status" value="1"/>
</dbReference>
<dbReference type="RefSeq" id="WP_139302130.1">
    <property type="nucleotide sequence ID" value="NZ_AP024907.1"/>
</dbReference>
<dbReference type="EC" id="3.1.-.-" evidence="8"/>
<dbReference type="GO" id="GO:0019835">
    <property type="term" value="P:cytolysis"/>
    <property type="evidence" value="ECO:0007669"/>
    <property type="project" value="InterPro"/>
</dbReference>
<dbReference type="GO" id="GO:0016787">
    <property type="term" value="F:hydrolase activity"/>
    <property type="evidence" value="ECO:0007669"/>
    <property type="project" value="UniProtKB-KW"/>
</dbReference>
<keyword evidence="3" id="KW-0540">Nuclease</keyword>
<evidence type="ECO:0000256" key="4">
    <source>
        <dbReference type="ARBA" id="ARBA00022759"/>
    </source>
</evidence>
<evidence type="ECO:0000256" key="6">
    <source>
        <dbReference type="ARBA" id="ARBA00023022"/>
    </source>
</evidence>
<sequence length="130" mass="15044">MLGAHRIHRPFAEDITGLWLEAAEKELGSPVPSQIADQLRGQKFESFDKFRESFWLTVSEDGNLLSQFASKNQRLIKKGRSPFALPQEHVGKRSRYEIHHVEEIQHGGKVYDVDNMRVMTPKSHINIHRK</sequence>
<dbReference type="GO" id="GO:0004519">
    <property type="term" value="F:endonuclease activity"/>
    <property type="evidence" value="ECO:0007669"/>
    <property type="project" value="UniProtKB-KW"/>
</dbReference>
<dbReference type="GO" id="GO:0031640">
    <property type="term" value="P:killing of cells of another organism"/>
    <property type="evidence" value="ECO:0007669"/>
    <property type="project" value="UniProtKB-KW"/>
</dbReference>
<keyword evidence="6" id="KW-0044">Antibiotic</keyword>
<evidence type="ECO:0000256" key="3">
    <source>
        <dbReference type="ARBA" id="ARBA00022722"/>
    </source>
</evidence>
<dbReference type="GO" id="GO:0042742">
    <property type="term" value="P:defense response to bacterium"/>
    <property type="evidence" value="ECO:0007669"/>
    <property type="project" value="UniProtKB-KW"/>
</dbReference>
<dbReference type="InterPro" id="IPR044925">
    <property type="entry name" value="His-Me_finger_sf"/>
</dbReference>
<evidence type="ECO:0000256" key="5">
    <source>
        <dbReference type="ARBA" id="ARBA00022801"/>
    </source>
</evidence>
<dbReference type="OrthoDB" id="5815268at2"/>
<dbReference type="AlphaFoldDB" id="A0A1N6M785"/>
<dbReference type="CDD" id="cd00085">
    <property type="entry name" value="HNHc"/>
    <property type="match status" value="1"/>
</dbReference>
<evidence type="ECO:0000313" key="8">
    <source>
        <dbReference type="EMBL" id="SIO95217.1"/>
    </source>
</evidence>
<proteinExistence type="inferred from homology"/>
<organism evidence="8 9">
    <name type="scientific">Vibrio spartinae</name>
    <dbReference type="NCBI Taxonomy" id="1918945"/>
    <lineage>
        <taxon>Bacteria</taxon>
        <taxon>Pseudomonadati</taxon>
        <taxon>Pseudomonadota</taxon>
        <taxon>Gammaproteobacteria</taxon>
        <taxon>Vibrionales</taxon>
        <taxon>Vibrionaceae</taxon>
        <taxon>Vibrio</taxon>
    </lineage>
</organism>